<protein>
    <recommendedName>
        <fullName evidence="4">Transmembrane protein</fullName>
    </recommendedName>
</protein>
<dbReference type="Proteomes" id="UP000037425">
    <property type="component" value="Unassembled WGS sequence"/>
</dbReference>
<evidence type="ECO:0000256" key="1">
    <source>
        <dbReference type="SAM" id="Phobius"/>
    </source>
</evidence>
<name>A0A0L8BGA5_ENSAD</name>
<comment type="caution">
    <text evidence="2">The sequence shown here is derived from an EMBL/GenBank/DDBJ whole genome shotgun (WGS) entry which is preliminary data.</text>
</comment>
<sequence>MPEKSKKFEFFRVAIGLALVILVSKVIDHALPESSLWIRMAASLAVILPVGLALDAVLVFGYKTSRRR</sequence>
<keyword evidence="1" id="KW-0812">Transmembrane</keyword>
<dbReference type="EMBL" id="LGAP01000035">
    <property type="protein sequence ID" value="KOF13585.1"/>
    <property type="molecule type" value="Genomic_DNA"/>
</dbReference>
<evidence type="ECO:0000313" key="3">
    <source>
        <dbReference type="Proteomes" id="UP000037425"/>
    </source>
</evidence>
<organism evidence="2 3">
    <name type="scientific">Ensifer adhaerens</name>
    <name type="common">Sinorhizobium morelense</name>
    <dbReference type="NCBI Taxonomy" id="106592"/>
    <lineage>
        <taxon>Bacteria</taxon>
        <taxon>Pseudomonadati</taxon>
        <taxon>Pseudomonadota</taxon>
        <taxon>Alphaproteobacteria</taxon>
        <taxon>Hyphomicrobiales</taxon>
        <taxon>Rhizobiaceae</taxon>
        <taxon>Sinorhizobium/Ensifer group</taxon>
        <taxon>Ensifer</taxon>
    </lineage>
</organism>
<accession>A0A0L8BGA5</accession>
<evidence type="ECO:0000313" key="2">
    <source>
        <dbReference type="EMBL" id="KOF13585.1"/>
    </source>
</evidence>
<gene>
    <name evidence="2" type="ORF">AC244_30575</name>
</gene>
<feature type="transmembrane region" description="Helical" evidence="1">
    <location>
        <begin position="38"/>
        <end position="62"/>
    </location>
</feature>
<keyword evidence="1" id="KW-0472">Membrane</keyword>
<proteinExistence type="predicted"/>
<reference evidence="3" key="1">
    <citation type="submission" date="2015-07" db="EMBL/GenBank/DDBJ databases">
        <title>Whole genome sequence of an Ensifer adhaerens strain isolated from a cave pool in the Wind Cave National Park.</title>
        <authorList>
            <person name="Eng W.W.H."/>
            <person name="Gan H.M."/>
            <person name="Barton H.A."/>
            <person name="Savka M.A."/>
        </authorList>
    </citation>
    <scope>NUCLEOTIDE SEQUENCE [LARGE SCALE GENOMIC DNA]</scope>
    <source>
        <strain evidence="3">SD006</strain>
    </source>
</reference>
<dbReference type="AlphaFoldDB" id="A0A0L8BGA5"/>
<keyword evidence="1" id="KW-1133">Transmembrane helix</keyword>
<evidence type="ECO:0008006" key="4">
    <source>
        <dbReference type="Google" id="ProtNLM"/>
    </source>
</evidence>
<dbReference type="PATRIC" id="fig|106592.7.peg.5289"/>